<keyword evidence="1" id="KW-0472">Membrane</keyword>
<dbReference type="AlphaFoldDB" id="A0A645AHM2"/>
<proteinExistence type="predicted"/>
<feature type="transmembrane region" description="Helical" evidence="1">
    <location>
        <begin position="25"/>
        <end position="43"/>
    </location>
</feature>
<gene>
    <name evidence="2" type="ORF">SDC9_99195</name>
</gene>
<keyword evidence="1" id="KW-0812">Transmembrane</keyword>
<comment type="caution">
    <text evidence="2">The sequence shown here is derived from an EMBL/GenBank/DDBJ whole genome shotgun (WGS) entry which is preliminary data.</text>
</comment>
<evidence type="ECO:0000313" key="2">
    <source>
        <dbReference type="EMBL" id="MPM52436.1"/>
    </source>
</evidence>
<organism evidence="2">
    <name type="scientific">bioreactor metagenome</name>
    <dbReference type="NCBI Taxonomy" id="1076179"/>
    <lineage>
        <taxon>unclassified sequences</taxon>
        <taxon>metagenomes</taxon>
        <taxon>ecological metagenomes</taxon>
    </lineage>
</organism>
<protein>
    <submittedName>
        <fullName evidence="2">Uncharacterized protein</fullName>
    </submittedName>
</protein>
<name>A0A645AHM2_9ZZZZ</name>
<keyword evidence="1" id="KW-1133">Transmembrane helix</keyword>
<reference evidence="2" key="1">
    <citation type="submission" date="2019-08" db="EMBL/GenBank/DDBJ databases">
        <authorList>
            <person name="Kucharzyk K."/>
            <person name="Murdoch R.W."/>
            <person name="Higgins S."/>
            <person name="Loffler F."/>
        </authorList>
    </citation>
    <scope>NUCLEOTIDE SEQUENCE</scope>
</reference>
<evidence type="ECO:0000256" key="1">
    <source>
        <dbReference type="SAM" id="Phobius"/>
    </source>
</evidence>
<accession>A0A645AHM2</accession>
<sequence>MLVKIRNEILMEITIGMIVQLISSYWQIKIMYIILIMLIHINARKKKLEG</sequence>
<dbReference type="EMBL" id="VSSQ01013862">
    <property type="protein sequence ID" value="MPM52436.1"/>
    <property type="molecule type" value="Genomic_DNA"/>
</dbReference>